<dbReference type="Proteomes" id="UP001155077">
    <property type="component" value="Unassembled WGS sequence"/>
</dbReference>
<reference evidence="3" key="1">
    <citation type="submission" date="2022-06" db="EMBL/GenBank/DDBJ databases">
        <title>Gramella sediminis sp. nov., isolated from deep-sea sediment of the Indian Ocean.</title>
        <authorList>
            <person name="Yang L."/>
        </authorList>
    </citation>
    <scope>NUCLEOTIDE SEQUENCE</scope>
    <source>
        <strain evidence="3">HMD3159</strain>
    </source>
</reference>
<dbReference type="RefSeq" id="WP_252111323.1">
    <property type="nucleotide sequence ID" value="NZ_JAMSCK010000002.1"/>
</dbReference>
<proteinExistence type="predicted"/>
<keyword evidence="1" id="KW-0812">Transmembrane</keyword>
<comment type="caution">
    <text evidence="3">The sequence shown here is derived from an EMBL/GenBank/DDBJ whole genome shotgun (WGS) entry which is preliminary data.</text>
</comment>
<dbReference type="SUPFAM" id="SSF50156">
    <property type="entry name" value="PDZ domain-like"/>
    <property type="match status" value="1"/>
</dbReference>
<feature type="transmembrane region" description="Helical" evidence="1">
    <location>
        <begin position="118"/>
        <end position="137"/>
    </location>
</feature>
<feature type="transmembrane region" description="Helical" evidence="1">
    <location>
        <begin position="235"/>
        <end position="257"/>
    </location>
</feature>
<dbReference type="EMBL" id="JAMSCK010000002">
    <property type="protein sequence ID" value="MCM8568860.1"/>
    <property type="molecule type" value="Genomic_DNA"/>
</dbReference>
<feature type="transmembrane region" description="Helical" evidence="1">
    <location>
        <begin position="144"/>
        <end position="162"/>
    </location>
</feature>
<feature type="transmembrane region" description="Helical" evidence="1">
    <location>
        <begin position="174"/>
        <end position="195"/>
    </location>
</feature>
<dbReference type="Pfam" id="PF13180">
    <property type="entry name" value="PDZ_2"/>
    <property type="match status" value="1"/>
</dbReference>
<organism evidence="3 4">
    <name type="scientific">Gramella jeungdoensis</name>
    <dbReference type="NCBI Taxonomy" id="708091"/>
    <lineage>
        <taxon>Bacteria</taxon>
        <taxon>Pseudomonadati</taxon>
        <taxon>Bacteroidota</taxon>
        <taxon>Flavobacteriia</taxon>
        <taxon>Flavobacteriales</taxon>
        <taxon>Flavobacteriaceae</taxon>
        <taxon>Christiangramia</taxon>
    </lineage>
</organism>
<evidence type="ECO:0000256" key="1">
    <source>
        <dbReference type="SAM" id="Phobius"/>
    </source>
</evidence>
<dbReference type="Gene3D" id="2.30.42.10">
    <property type="match status" value="1"/>
</dbReference>
<evidence type="ECO:0000313" key="4">
    <source>
        <dbReference type="Proteomes" id="UP001155077"/>
    </source>
</evidence>
<gene>
    <name evidence="3" type="ORF">NE848_05685</name>
</gene>
<evidence type="ECO:0000259" key="2">
    <source>
        <dbReference type="Pfam" id="PF13180"/>
    </source>
</evidence>
<feature type="transmembrane region" description="Helical" evidence="1">
    <location>
        <begin position="207"/>
        <end position="223"/>
    </location>
</feature>
<dbReference type="InterPro" id="IPR001478">
    <property type="entry name" value="PDZ"/>
</dbReference>
<keyword evidence="1" id="KW-0472">Membrane</keyword>
<dbReference type="InterPro" id="IPR036034">
    <property type="entry name" value="PDZ_sf"/>
</dbReference>
<keyword evidence="4" id="KW-1185">Reference proteome</keyword>
<feature type="domain" description="PDZ" evidence="2">
    <location>
        <begin position="45"/>
        <end position="107"/>
    </location>
</feature>
<keyword evidence="1" id="KW-1133">Transmembrane helix</keyword>
<feature type="transmembrane region" description="Helical" evidence="1">
    <location>
        <begin position="273"/>
        <end position="293"/>
    </location>
</feature>
<name>A0ABT0Z0S2_9FLAO</name>
<accession>A0ABT0Z0S2</accession>
<evidence type="ECO:0000313" key="3">
    <source>
        <dbReference type="EMBL" id="MCM8568860.1"/>
    </source>
</evidence>
<feature type="transmembrane region" description="Helical" evidence="1">
    <location>
        <begin position="305"/>
        <end position="324"/>
    </location>
</feature>
<sequence>MKTKSKNHLGLLLLVGMLFLIWGVMGLMDSKNYTYSGYQTDGNNKIVQVEDASPAAVAGLQIGDVIQSTGGIPVTDTKALVERGRPEIGESREFVVDRNGEEVTASLTYAELSQKDSMLNNLAFVMGILFIVMGIFTHYRKKTVLSYTFAIFMLCFGFIFFNGPYIEPGFTERLLSALSITIVLFSFAALANYMLYYPPKSRYNLKLLYAPAILAALVFWGLEMTLPDSTSTLNLGIRIMIGAVIIFYFALSLYVLIRKYVRATPEERKVSGLNLMLIGALIGLLPILVYFTINTISPGTILPGNDYVFLTFIAIPVFFTLALLQKSTARVSVE</sequence>
<protein>
    <submittedName>
        <fullName evidence="3">PDZ domain-containing protein</fullName>
    </submittedName>
</protein>